<protein>
    <recommendedName>
        <fullName evidence="2">Curli production assembly/transport component CsgF</fullName>
    </recommendedName>
</protein>
<dbReference type="OrthoDB" id="1443407at2"/>
<organism evidence="5 6">
    <name type="scientific">Ancylomarina longa</name>
    <dbReference type="NCBI Taxonomy" id="2487017"/>
    <lineage>
        <taxon>Bacteria</taxon>
        <taxon>Pseudomonadati</taxon>
        <taxon>Bacteroidota</taxon>
        <taxon>Bacteroidia</taxon>
        <taxon>Marinilabiliales</taxon>
        <taxon>Marinifilaceae</taxon>
        <taxon>Ancylomarina</taxon>
    </lineage>
</organism>
<keyword evidence="6" id="KW-1185">Reference proteome</keyword>
<evidence type="ECO:0000313" key="6">
    <source>
        <dbReference type="Proteomes" id="UP000282985"/>
    </source>
</evidence>
<gene>
    <name evidence="5" type="ORF">DLK05_01380</name>
</gene>
<comment type="function">
    <text evidence="1">May be involved in the biogenesis of curli organelles.</text>
</comment>
<keyword evidence="3" id="KW-0732">Signal</keyword>
<dbReference type="EMBL" id="RJJX01000001">
    <property type="protein sequence ID" value="RUT80036.1"/>
    <property type="molecule type" value="Genomic_DNA"/>
</dbReference>
<comment type="caution">
    <text evidence="5">The sequence shown here is derived from an EMBL/GenBank/DDBJ whole genome shotgun (WGS) entry which is preliminary data.</text>
</comment>
<keyword evidence="4" id="KW-1133">Transmembrane helix</keyword>
<proteinExistence type="predicted"/>
<evidence type="ECO:0000256" key="4">
    <source>
        <dbReference type="SAM" id="Phobius"/>
    </source>
</evidence>
<feature type="transmembrane region" description="Helical" evidence="4">
    <location>
        <begin position="20"/>
        <end position="38"/>
    </location>
</feature>
<keyword evidence="4" id="KW-0812">Transmembrane</keyword>
<evidence type="ECO:0000313" key="5">
    <source>
        <dbReference type="EMBL" id="RUT80036.1"/>
    </source>
</evidence>
<dbReference type="Pfam" id="PF10614">
    <property type="entry name" value="CsgF"/>
    <property type="match status" value="1"/>
</dbReference>
<dbReference type="AlphaFoldDB" id="A0A434AZR2"/>
<evidence type="ECO:0000256" key="1">
    <source>
        <dbReference type="ARBA" id="ARBA00003989"/>
    </source>
</evidence>
<evidence type="ECO:0000256" key="2">
    <source>
        <dbReference type="ARBA" id="ARBA00014031"/>
    </source>
</evidence>
<sequence>METINKEQEYFNLKYQHMRFFKVIFILSVLILLGQLNATAQDFVYQPINSSFGGNQYNMNWLLNSATQQNRLKDPNADDQLKTDPLDDFQDNLNRQILNQLSSRLVNSIFGDGGNLETGSYNLGNYKVDVFQDGGGVTVNVQDITTGNFTNVVIPSY</sequence>
<dbReference type="InterPro" id="IPR018893">
    <property type="entry name" value="T8SS_CsgF"/>
</dbReference>
<accession>A0A434AZR2</accession>
<evidence type="ECO:0000256" key="3">
    <source>
        <dbReference type="ARBA" id="ARBA00022729"/>
    </source>
</evidence>
<keyword evidence="4" id="KW-0472">Membrane</keyword>
<dbReference type="Proteomes" id="UP000282985">
    <property type="component" value="Unassembled WGS sequence"/>
</dbReference>
<name>A0A434AZR2_9BACT</name>
<reference evidence="5 6" key="1">
    <citation type="submission" date="2018-11" db="EMBL/GenBank/DDBJ databases">
        <title>Parancylomarina longa gen. nov., sp. nov., isolated from sediments of southern Okinawa.</title>
        <authorList>
            <person name="Fu T."/>
        </authorList>
    </citation>
    <scope>NUCLEOTIDE SEQUENCE [LARGE SCALE GENOMIC DNA]</scope>
    <source>
        <strain evidence="5 6">T3-2 S1-C</strain>
    </source>
</reference>